<evidence type="ECO:0000256" key="3">
    <source>
        <dbReference type="ARBA" id="ARBA00022475"/>
    </source>
</evidence>
<feature type="transmembrane region" description="Helical" evidence="7">
    <location>
        <begin position="99"/>
        <end position="120"/>
    </location>
</feature>
<dbReference type="AlphaFoldDB" id="A0A0A3XHH1"/>
<keyword evidence="3" id="KW-1003">Cell membrane</keyword>
<dbReference type="EMBL" id="JRPN01000224">
    <property type="protein sequence ID" value="KGT72714.1"/>
    <property type="molecule type" value="Genomic_DNA"/>
</dbReference>
<gene>
    <name evidence="9" type="ORF">MA20_48635</name>
</gene>
<dbReference type="Pfam" id="PF07690">
    <property type="entry name" value="MFS_1"/>
    <property type="match status" value="2"/>
</dbReference>
<dbReference type="Proteomes" id="UP000030377">
    <property type="component" value="Unassembled WGS sequence"/>
</dbReference>
<evidence type="ECO:0000313" key="10">
    <source>
        <dbReference type="Proteomes" id="UP000030377"/>
    </source>
</evidence>
<comment type="caution">
    <text evidence="9">The sequence shown here is derived from an EMBL/GenBank/DDBJ whole genome shotgun (WGS) entry which is preliminary data.</text>
</comment>
<reference evidence="9 10" key="1">
    <citation type="submission" date="2014-09" db="EMBL/GenBank/DDBJ databases">
        <title>Draft genome of Bradyrhizobium japonicum Is-34.</title>
        <authorList>
            <person name="Tsurumaru H."/>
            <person name="Yamakawa T."/>
            <person name="Hashimoto S."/>
            <person name="Okizaki K."/>
            <person name="Kanesaki Y."/>
            <person name="Yoshikawa H."/>
            <person name="Yajima S."/>
        </authorList>
    </citation>
    <scope>NUCLEOTIDE SEQUENCE [LARGE SCALE GENOMIC DNA]</scope>
    <source>
        <strain evidence="9 10">Is-34</strain>
    </source>
</reference>
<accession>A0A0A3XHH1</accession>
<dbReference type="CDD" id="cd17329">
    <property type="entry name" value="MFS_MdtH_MDR_like"/>
    <property type="match status" value="1"/>
</dbReference>
<dbReference type="PROSITE" id="PS50850">
    <property type="entry name" value="MFS"/>
    <property type="match status" value="1"/>
</dbReference>
<evidence type="ECO:0000256" key="4">
    <source>
        <dbReference type="ARBA" id="ARBA00022692"/>
    </source>
</evidence>
<dbReference type="InterPro" id="IPR020846">
    <property type="entry name" value="MFS_dom"/>
</dbReference>
<keyword evidence="4 7" id="KW-0812">Transmembrane</keyword>
<dbReference type="GO" id="GO:0022857">
    <property type="term" value="F:transmembrane transporter activity"/>
    <property type="evidence" value="ECO:0007669"/>
    <property type="project" value="InterPro"/>
</dbReference>
<feature type="transmembrane region" description="Helical" evidence="7">
    <location>
        <begin position="43"/>
        <end position="62"/>
    </location>
</feature>
<feature type="transmembrane region" description="Helical" evidence="7">
    <location>
        <begin position="74"/>
        <end position="93"/>
    </location>
</feature>
<name>A0A0A3XHH1_BRAJP</name>
<sequence length="392" mass="44114">MHWRSWDLNLKVRLFGELCFHALFWMYFPFMALHFSSAFGKDVAGLMLTVPPLLGIFANLIGGHMSDRIGRRPTMLIGSFLQSAMFALFAFSSSPLMDYLAFIGVGIGGAIYWPASSAMVADLTPEEERRVVFATFYTAMNVGVVVGPVVGSFFFFHYRTELLLTCLLVSLVYAMILLFILKETLPAASKEKADASQKGFGLKEQWQSYQIIFRDKVFALYILSGILVGIAFMQLDLYLAIYVKENVSVQPFFWWNNWSFQIGNTEAFGWLVGLNGLLVVLFTMAVTKWFQNWSDRNSLVLSALLYGFGMFLMSFTTNIWLLFGCMVVLTLGELIRTPVIQSFVSKYAPEDARGQYMGASSLQFTIARFIAPLVIGLSSWMPPLGVFSIILL</sequence>
<keyword evidence="5 7" id="KW-1133">Transmembrane helix</keyword>
<feature type="transmembrane region" description="Helical" evidence="7">
    <location>
        <begin position="12"/>
        <end position="31"/>
    </location>
</feature>
<evidence type="ECO:0000256" key="5">
    <source>
        <dbReference type="ARBA" id="ARBA00022989"/>
    </source>
</evidence>
<keyword evidence="2" id="KW-0813">Transport</keyword>
<dbReference type="PANTHER" id="PTHR23517">
    <property type="entry name" value="RESISTANCE PROTEIN MDTM, PUTATIVE-RELATED-RELATED"/>
    <property type="match status" value="1"/>
</dbReference>
<keyword evidence="6 7" id="KW-0472">Membrane</keyword>
<evidence type="ECO:0000259" key="8">
    <source>
        <dbReference type="PROSITE" id="PS50850"/>
    </source>
</evidence>
<dbReference type="InterPro" id="IPR050171">
    <property type="entry name" value="MFS_Transporters"/>
</dbReference>
<dbReference type="SUPFAM" id="SSF103473">
    <property type="entry name" value="MFS general substrate transporter"/>
    <property type="match status" value="1"/>
</dbReference>
<dbReference type="PANTHER" id="PTHR23517:SF3">
    <property type="entry name" value="INTEGRAL MEMBRANE TRANSPORT PROTEIN"/>
    <property type="match status" value="1"/>
</dbReference>
<feature type="transmembrane region" description="Helical" evidence="7">
    <location>
        <begin position="132"/>
        <end position="156"/>
    </location>
</feature>
<dbReference type="GO" id="GO:0005886">
    <property type="term" value="C:plasma membrane"/>
    <property type="evidence" value="ECO:0007669"/>
    <property type="project" value="UniProtKB-SubCell"/>
</dbReference>
<organism evidence="9 10">
    <name type="scientific">Bradyrhizobium japonicum</name>
    <dbReference type="NCBI Taxonomy" id="375"/>
    <lineage>
        <taxon>Bacteria</taxon>
        <taxon>Pseudomonadati</taxon>
        <taxon>Pseudomonadota</taxon>
        <taxon>Alphaproteobacteria</taxon>
        <taxon>Hyphomicrobiales</taxon>
        <taxon>Nitrobacteraceae</taxon>
        <taxon>Bradyrhizobium</taxon>
    </lineage>
</organism>
<evidence type="ECO:0000256" key="6">
    <source>
        <dbReference type="ARBA" id="ARBA00023136"/>
    </source>
</evidence>
<feature type="transmembrane region" description="Helical" evidence="7">
    <location>
        <begin position="369"/>
        <end position="391"/>
    </location>
</feature>
<evidence type="ECO:0000256" key="7">
    <source>
        <dbReference type="SAM" id="Phobius"/>
    </source>
</evidence>
<evidence type="ECO:0000256" key="2">
    <source>
        <dbReference type="ARBA" id="ARBA00022448"/>
    </source>
</evidence>
<evidence type="ECO:0000256" key="1">
    <source>
        <dbReference type="ARBA" id="ARBA00004651"/>
    </source>
</evidence>
<feature type="transmembrane region" description="Helical" evidence="7">
    <location>
        <begin position="267"/>
        <end position="287"/>
    </location>
</feature>
<comment type="subcellular location">
    <subcellularLocation>
        <location evidence="1">Cell membrane</location>
        <topology evidence="1">Multi-pass membrane protein</topology>
    </subcellularLocation>
</comment>
<proteinExistence type="predicted"/>
<feature type="non-terminal residue" evidence="9">
    <location>
        <position position="392"/>
    </location>
</feature>
<dbReference type="InterPro" id="IPR011701">
    <property type="entry name" value="MFS"/>
</dbReference>
<feature type="transmembrane region" description="Helical" evidence="7">
    <location>
        <begin position="299"/>
        <end position="323"/>
    </location>
</feature>
<protein>
    <submittedName>
        <fullName evidence="9">MFS transporter</fullName>
    </submittedName>
</protein>
<dbReference type="InterPro" id="IPR036259">
    <property type="entry name" value="MFS_trans_sf"/>
</dbReference>
<feature type="transmembrane region" description="Helical" evidence="7">
    <location>
        <begin position="162"/>
        <end position="181"/>
    </location>
</feature>
<evidence type="ECO:0000313" key="9">
    <source>
        <dbReference type="EMBL" id="KGT72714.1"/>
    </source>
</evidence>
<dbReference type="Gene3D" id="1.20.1250.20">
    <property type="entry name" value="MFS general substrate transporter like domains"/>
    <property type="match status" value="1"/>
</dbReference>
<feature type="domain" description="Major facilitator superfamily (MFS) profile" evidence="8">
    <location>
        <begin position="1"/>
        <end position="392"/>
    </location>
</feature>
<feature type="transmembrane region" description="Helical" evidence="7">
    <location>
        <begin position="218"/>
        <end position="243"/>
    </location>
</feature>